<evidence type="ECO:0000259" key="1">
    <source>
        <dbReference type="Pfam" id="PF01408"/>
    </source>
</evidence>
<evidence type="ECO:0000259" key="2">
    <source>
        <dbReference type="Pfam" id="PF22725"/>
    </source>
</evidence>
<gene>
    <name evidence="3" type="ORF">METZ01_LOCUS137218</name>
</gene>
<dbReference type="PANTHER" id="PTHR43377:SF1">
    <property type="entry name" value="BILIVERDIN REDUCTASE A"/>
    <property type="match status" value="1"/>
</dbReference>
<dbReference type="EMBL" id="UINC01019986">
    <property type="protein sequence ID" value="SVA84364.1"/>
    <property type="molecule type" value="Genomic_DNA"/>
</dbReference>
<dbReference type="GO" id="GO:0000166">
    <property type="term" value="F:nucleotide binding"/>
    <property type="evidence" value="ECO:0007669"/>
    <property type="project" value="InterPro"/>
</dbReference>
<evidence type="ECO:0008006" key="4">
    <source>
        <dbReference type="Google" id="ProtNLM"/>
    </source>
</evidence>
<sequence>MASDNINIGIVGLGFMAAMHIRAYRQVEGVTIGAICDLDPERLKGDFTNVLGNIDSGDPVKLDMSQVKAYQDFNELLGDKSIDVIDICTPTRTHLRMTKPALASGKHVICEKPLARTVAEAREIAEAATQAKGHFMVAMCLRFWPQWAWVKEAVDSGRYGKVQAAHFQRIAEPPAWGQAIYFDGATSGGALFDLHVHDTDFVQHVFGRPKSVYSTGFTKVSGAIDHVLTQYEVDCGAKVSAEGSWAMTPGWGFNMSYRVIFERATADYDIGREDEPLRLFEEGKKKQVIKCEGTDGYAGELAHFIDSIRSDQTPSVSAVDGLSTVEICAAEEESAQTSQSVKLD</sequence>
<name>A0A381Z5F6_9ZZZZ</name>
<feature type="domain" description="Gfo/Idh/MocA-like oxidoreductase N-terminal" evidence="1">
    <location>
        <begin position="6"/>
        <end position="138"/>
    </location>
</feature>
<dbReference type="Pfam" id="PF22725">
    <property type="entry name" value="GFO_IDH_MocA_C3"/>
    <property type="match status" value="1"/>
</dbReference>
<proteinExistence type="predicted"/>
<accession>A0A381Z5F6</accession>
<dbReference type="PANTHER" id="PTHR43377">
    <property type="entry name" value="BILIVERDIN REDUCTASE A"/>
    <property type="match status" value="1"/>
</dbReference>
<dbReference type="SUPFAM" id="SSF55347">
    <property type="entry name" value="Glyceraldehyde-3-phosphate dehydrogenase-like, C-terminal domain"/>
    <property type="match status" value="1"/>
</dbReference>
<dbReference type="InterPro" id="IPR000683">
    <property type="entry name" value="Gfo/Idh/MocA-like_OxRdtase_N"/>
</dbReference>
<dbReference type="Pfam" id="PF01408">
    <property type="entry name" value="GFO_IDH_MocA"/>
    <property type="match status" value="1"/>
</dbReference>
<evidence type="ECO:0000313" key="3">
    <source>
        <dbReference type="EMBL" id="SVA84364.1"/>
    </source>
</evidence>
<dbReference type="AlphaFoldDB" id="A0A381Z5F6"/>
<dbReference type="InterPro" id="IPR036291">
    <property type="entry name" value="NAD(P)-bd_dom_sf"/>
</dbReference>
<dbReference type="InterPro" id="IPR055170">
    <property type="entry name" value="GFO_IDH_MocA-like_dom"/>
</dbReference>
<dbReference type="SUPFAM" id="SSF51735">
    <property type="entry name" value="NAD(P)-binding Rossmann-fold domains"/>
    <property type="match status" value="1"/>
</dbReference>
<dbReference type="Gene3D" id="3.30.360.10">
    <property type="entry name" value="Dihydrodipicolinate Reductase, domain 2"/>
    <property type="match status" value="1"/>
</dbReference>
<reference evidence="3" key="1">
    <citation type="submission" date="2018-05" db="EMBL/GenBank/DDBJ databases">
        <authorList>
            <person name="Lanie J.A."/>
            <person name="Ng W.-L."/>
            <person name="Kazmierczak K.M."/>
            <person name="Andrzejewski T.M."/>
            <person name="Davidsen T.M."/>
            <person name="Wayne K.J."/>
            <person name="Tettelin H."/>
            <person name="Glass J.I."/>
            <person name="Rusch D."/>
            <person name="Podicherti R."/>
            <person name="Tsui H.-C.T."/>
            <person name="Winkler M.E."/>
        </authorList>
    </citation>
    <scope>NUCLEOTIDE SEQUENCE</scope>
</reference>
<dbReference type="InterPro" id="IPR051450">
    <property type="entry name" value="Gfo/Idh/MocA_Oxidoreductases"/>
</dbReference>
<dbReference type="Gene3D" id="3.40.50.720">
    <property type="entry name" value="NAD(P)-binding Rossmann-like Domain"/>
    <property type="match status" value="1"/>
</dbReference>
<feature type="domain" description="GFO/IDH/MocA-like oxidoreductase" evidence="2">
    <location>
        <begin position="149"/>
        <end position="265"/>
    </location>
</feature>
<organism evidence="3">
    <name type="scientific">marine metagenome</name>
    <dbReference type="NCBI Taxonomy" id="408172"/>
    <lineage>
        <taxon>unclassified sequences</taxon>
        <taxon>metagenomes</taxon>
        <taxon>ecological metagenomes</taxon>
    </lineage>
</organism>
<protein>
    <recommendedName>
        <fullName evidence="4">Gfo/Idh/MocA-like oxidoreductase N-terminal domain-containing protein</fullName>
    </recommendedName>
</protein>